<comment type="similarity">
    <text evidence="1">Belongs to the LysR transcriptional regulatory family.</text>
</comment>
<dbReference type="Pfam" id="PF03466">
    <property type="entry name" value="LysR_substrate"/>
    <property type="match status" value="1"/>
</dbReference>
<dbReference type="Gene3D" id="1.10.10.10">
    <property type="entry name" value="Winged helix-like DNA-binding domain superfamily/Winged helix DNA-binding domain"/>
    <property type="match status" value="1"/>
</dbReference>
<dbReference type="PANTHER" id="PTHR30126">
    <property type="entry name" value="HTH-TYPE TRANSCRIPTIONAL REGULATOR"/>
    <property type="match status" value="1"/>
</dbReference>
<evidence type="ECO:0000313" key="6">
    <source>
        <dbReference type="EMBL" id="GAA6169520.1"/>
    </source>
</evidence>
<dbReference type="PANTHER" id="PTHR30126:SF22">
    <property type="entry name" value="HTH-TYPE TRANSCRIPTIONAL REGULATOR YHAJ-RELATED"/>
    <property type="match status" value="1"/>
</dbReference>
<keyword evidence="7" id="KW-1185">Reference proteome</keyword>
<dbReference type="PROSITE" id="PS50931">
    <property type="entry name" value="HTH_LYSR"/>
    <property type="match status" value="1"/>
</dbReference>
<dbReference type="SUPFAM" id="SSF53850">
    <property type="entry name" value="Periplasmic binding protein-like II"/>
    <property type="match status" value="1"/>
</dbReference>
<keyword evidence="4" id="KW-0804">Transcription</keyword>
<evidence type="ECO:0000256" key="1">
    <source>
        <dbReference type="ARBA" id="ARBA00009437"/>
    </source>
</evidence>
<dbReference type="EMBL" id="BAABWN010000012">
    <property type="protein sequence ID" value="GAA6169520.1"/>
    <property type="molecule type" value="Genomic_DNA"/>
</dbReference>
<dbReference type="InterPro" id="IPR000847">
    <property type="entry name" value="LysR_HTH_N"/>
</dbReference>
<reference evidence="6 7" key="1">
    <citation type="submission" date="2024-04" db="EMBL/GenBank/DDBJ databases">
        <title>Draft genome sequence of Sessilibacter corallicola NBRC 116591.</title>
        <authorList>
            <person name="Miyakawa T."/>
            <person name="Kusuya Y."/>
            <person name="Miura T."/>
        </authorList>
    </citation>
    <scope>NUCLEOTIDE SEQUENCE [LARGE SCALE GENOMIC DNA]</scope>
    <source>
        <strain evidence="6 7">KU-00831-HH</strain>
    </source>
</reference>
<dbReference type="Gene3D" id="3.40.190.290">
    <property type="match status" value="1"/>
</dbReference>
<dbReference type="SUPFAM" id="SSF46785">
    <property type="entry name" value="Winged helix' DNA-binding domain"/>
    <property type="match status" value="1"/>
</dbReference>
<proteinExistence type="inferred from homology"/>
<dbReference type="Proteomes" id="UP001465153">
    <property type="component" value="Unassembled WGS sequence"/>
</dbReference>
<dbReference type="InterPro" id="IPR005119">
    <property type="entry name" value="LysR_subst-bd"/>
</dbReference>
<dbReference type="InterPro" id="IPR036390">
    <property type="entry name" value="WH_DNA-bd_sf"/>
</dbReference>
<dbReference type="RefSeq" id="WP_353304026.1">
    <property type="nucleotide sequence ID" value="NZ_BAABWN010000012.1"/>
</dbReference>
<accession>A0ABQ0AD09</accession>
<gene>
    <name evidence="6" type="ORF">NBRC116591_33310</name>
</gene>
<protein>
    <submittedName>
        <fullName evidence="6">LysR family transcriptional regulator</fullName>
    </submittedName>
</protein>
<sequence>MSREPQLTLDSLRTLDAIDRRGSFAAAAEELSKVPSALSYSVQKLEEELDLLLFDRSGHRALLTPVGKLILERGREILLATEEMINDARSMADGWEPEIIIGVEAIFDERRLFPLISKFEALADTRVKLHSSVLSGTWELLEQDEADMIIAPDIGIQIAEVQTRSLYKETMSYFAVPDHPIHGHEDPLAEASLSQYRAIAVADSAISRPKREIRLFDKQPRLTVSTLHLKIDALLDGIGLGSAPESWIQPLLNDNKLKRIGDGAPQEIPLVLAWKNRQMGKAKQWFMRAITELCQRDNRK</sequence>
<evidence type="ECO:0000256" key="3">
    <source>
        <dbReference type="ARBA" id="ARBA00023125"/>
    </source>
</evidence>
<keyword evidence="2" id="KW-0805">Transcription regulation</keyword>
<evidence type="ECO:0000259" key="5">
    <source>
        <dbReference type="PROSITE" id="PS50931"/>
    </source>
</evidence>
<comment type="caution">
    <text evidence="6">The sequence shown here is derived from an EMBL/GenBank/DDBJ whole genome shotgun (WGS) entry which is preliminary data.</text>
</comment>
<evidence type="ECO:0000313" key="7">
    <source>
        <dbReference type="Proteomes" id="UP001465153"/>
    </source>
</evidence>
<feature type="domain" description="HTH lysR-type" evidence="5">
    <location>
        <begin position="7"/>
        <end position="64"/>
    </location>
</feature>
<dbReference type="Pfam" id="PF00126">
    <property type="entry name" value="HTH_1"/>
    <property type="match status" value="1"/>
</dbReference>
<evidence type="ECO:0000256" key="2">
    <source>
        <dbReference type="ARBA" id="ARBA00023015"/>
    </source>
</evidence>
<organism evidence="6 7">
    <name type="scientific">Sessilibacter corallicola</name>
    <dbReference type="NCBI Taxonomy" id="2904075"/>
    <lineage>
        <taxon>Bacteria</taxon>
        <taxon>Pseudomonadati</taxon>
        <taxon>Pseudomonadota</taxon>
        <taxon>Gammaproteobacteria</taxon>
        <taxon>Cellvibrionales</taxon>
        <taxon>Cellvibrionaceae</taxon>
        <taxon>Sessilibacter</taxon>
    </lineage>
</organism>
<name>A0ABQ0AD09_9GAMM</name>
<dbReference type="InterPro" id="IPR036388">
    <property type="entry name" value="WH-like_DNA-bd_sf"/>
</dbReference>
<evidence type="ECO:0000256" key="4">
    <source>
        <dbReference type="ARBA" id="ARBA00023163"/>
    </source>
</evidence>
<keyword evidence="3" id="KW-0238">DNA-binding</keyword>